<keyword evidence="2" id="KW-0378">Hydrolase</keyword>
<dbReference type="InterPro" id="IPR050583">
    <property type="entry name" value="Mycobacterial_A85_antigen"/>
</dbReference>
<reference evidence="2" key="1">
    <citation type="submission" date="2022-09" db="EMBL/GenBank/DDBJ databases">
        <title>Maribacter litopenaei sp. nov., isolated from the intestinal tract of the Pacific White Shrimp, Litopenaeus vannamei.</title>
        <authorList>
            <person name="Kim S.Y."/>
            <person name="Hwang C.Y."/>
        </authorList>
    </citation>
    <scope>NUCLEOTIDE SEQUENCE</scope>
    <source>
        <strain evidence="2">HL-LV01</strain>
    </source>
</reference>
<name>A0ABY5Y5Y2_9FLAO</name>
<dbReference type="InterPro" id="IPR000801">
    <property type="entry name" value="Esterase-like"/>
</dbReference>
<dbReference type="SUPFAM" id="SSF81296">
    <property type="entry name" value="E set domains"/>
    <property type="match status" value="1"/>
</dbReference>
<dbReference type="GO" id="GO:0016787">
    <property type="term" value="F:hydrolase activity"/>
    <property type="evidence" value="ECO:0007669"/>
    <property type="project" value="UniProtKB-KW"/>
</dbReference>
<feature type="domain" description="AMP-activated protein kinase glycogen-binding" evidence="1">
    <location>
        <begin position="47"/>
        <end position="116"/>
    </location>
</feature>
<dbReference type="InterPro" id="IPR029058">
    <property type="entry name" value="AB_hydrolase_fold"/>
</dbReference>
<gene>
    <name evidence="2" type="ORF">NYZ99_15225</name>
</gene>
<dbReference type="EMBL" id="CP104205">
    <property type="protein sequence ID" value="UWX54289.1"/>
    <property type="molecule type" value="Genomic_DNA"/>
</dbReference>
<dbReference type="RefSeq" id="WP_260572117.1">
    <property type="nucleotide sequence ID" value="NZ_CP104205.1"/>
</dbReference>
<dbReference type="PANTHER" id="PTHR48098">
    <property type="entry name" value="ENTEROCHELIN ESTERASE-RELATED"/>
    <property type="match status" value="1"/>
</dbReference>
<accession>A0ABY5Y5Y2</accession>
<dbReference type="SUPFAM" id="SSF53474">
    <property type="entry name" value="alpha/beta-Hydrolases"/>
    <property type="match status" value="1"/>
</dbReference>
<protein>
    <submittedName>
        <fullName evidence="2">Alpha/beta hydrolase-fold protein</fullName>
    </submittedName>
</protein>
<dbReference type="InterPro" id="IPR032640">
    <property type="entry name" value="AMPK1_CBM"/>
</dbReference>
<organism evidence="2 3">
    <name type="scientific">Maribacter litopenaei</name>
    <dbReference type="NCBI Taxonomy" id="2976127"/>
    <lineage>
        <taxon>Bacteria</taxon>
        <taxon>Pseudomonadati</taxon>
        <taxon>Bacteroidota</taxon>
        <taxon>Flavobacteriia</taxon>
        <taxon>Flavobacteriales</taxon>
        <taxon>Flavobacteriaceae</taxon>
        <taxon>Maribacter</taxon>
    </lineage>
</organism>
<evidence type="ECO:0000313" key="3">
    <source>
        <dbReference type="Proteomes" id="UP001059209"/>
    </source>
</evidence>
<keyword evidence="3" id="KW-1185">Reference proteome</keyword>
<dbReference type="Proteomes" id="UP001059209">
    <property type="component" value="Chromosome"/>
</dbReference>
<dbReference type="PANTHER" id="PTHR48098:SF1">
    <property type="entry name" value="DIACYLGLYCEROL ACYLTRANSFERASE_MYCOLYLTRANSFERASE AG85A"/>
    <property type="match status" value="1"/>
</dbReference>
<proteinExistence type="predicted"/>
<sequence length="279" mass="31238">MLRKTRMGILFCGFVSFLYSQEPSAPKSPEVLSDNSVIFRLKAPNLETVAVSGTWPSEYDYVQPMEKKDSIFELTLGPLPSGMYEYTFLVDGIRVLDPNNKEVTRDGTHIENRLMIPGDQADYYDVKSVPHGKVTSLWYDSPVTGSQRRMYVYTPPGYDNTSKSYPVLYLLHGGGGDEDGWITRGRANYILDNMIAKNEAEPMIVVITNGDPKNYAAPLDMSIDRGVPEAPGINTMASKKFEKSLVEDVIPFVEKNYRVKDNAQNRAITGFSMGGYQTQ</sequence>
<dbReference type="Pfam" id="PF00756">
    <property type="entry name" value="Esterase"/>
    <property type="match status" value="1"/>
</dbReference>
<dbReference type="Gene3D" id="3.40.50.1820">
    <property type="entry name" value="alpha/beta hydrolase"/>
    <property type="match status" value="1"/>
</dbReference>
<dbReference type="Gene3D" id="2.60.40.10">
    <property type="entry name" value="Immunoglobulins"/>
    <property type="match status" value="1"/>
</dbReference>
<dbReference type="CDD" id="cd11294">
    <property type="entry name" value="E_set_Esterase_like_N"/>
    <property type="match status" value="1"/>
</dbReference>
<dbReference type="InterPro" id="IPR014756">
    <property type="entry name" value="Ig_E-set"/>
</dbReference>
<dbReference type="InterPro" id="IPR013783">
    <property type="entry name" value="Ig-like_fold"/>
</dbReference>
<dbReference type="Pfam" id="PF16561">
    <property type="entry name" value="AMPK1_CBM"/>
    <property type="match status" value="1"/>
</dbReference>
<evidence type="ECO:0000259" key="1">
    <source>
        <dbReference type="Pfam" id="PF16561"/>
    </source>
</evidence>
<evidence type="ECO:0000313" key="2">
    <source>
        <dbReference type="EMBL" id="UWX54289.1"/>
    </source>
</evidence>